<dbReference type="GO" id="GO:0006144">
    <property type="term" value="P:purine nucleobase metabolic process"/>
    <property type="evidence" value="ECO:0007669"/>
    <property type="project" value="UniProtKB-KW"/>
</dbReference>
<accession>A0A9P8PNA6</accession>
<dbReference type="AlphaFoldDB" id="A0A9P8PNA6"/>
<dbReference type="InterPro" id="IPR011051">
    <property type="entry name" value="RmlC_Cupin_sf"/>
</dbReference>
<dbReference type="InterPro" id="IPR024060">
    <property type="entry name" value="Ureidoglycolate_lyase_dom_sf"/>
</dbReference>
<evidence type="ECO:0000313" key="5">
    <source>
        <dbReference type="EMBL" id="KAH3674607.1"/>
    </source>
</evidence>
<evidence type="ECO:0000313" key="6">
    <source>
        <dbReference type="Proteomes" id="UP000769528"/>
    </source>
</evidence>
<dbReference type="GO" id="GO:0000256">
    <property type="term" value="P:allantoin catabolic process"/>
    <property type="evidence" value="ECO:0007669"/>
    <property type="project" value="InterPro"/>
</dbReference>
<reference evidence="5" key="1">
    <citation type="journal article" date="2021" name="Open Biol.">
        <title>Shared evolutionary footprints suggest mitochondrial oxidative damage underlies multiple complex I losses in fungi.</title>
        <authorList>
            <person name="Schikora-Tamarit M.A."/>
            <person name="Marcet-Houben M."/>
            <person name="Nosek J."/>
            <person name="Gabaldon T."/>
        </authorList>
    </citation>
    <scope>NUCLEOTIDE SEQUENCE</scope>
    <source>
        <strain evidence="5">CBS6341</strain>
    </source>
</reference>
<organism evidence="5 6">
    <name type="scientific">Wickerhamomyces mucosus</name>
    <dbReference type="NCBI Taxonomy" id="1378264"/>
    <lineage>
        <taxon>Eukaryota</taxon>
        <taxon>Fungi</taxon>
        <taxon>Dikarya</taxon>
        <taxon>Ascomycota</taxon>
        <taxon>Saccharomycotina</taxon>
        <taxon>Saccharomycetes</taxon>
        <taxon>Phaffomycetales</taxon>
        <taxon>Wickerhamomycetaceae</taxon>
        <taxon>Wickerhamomyces</taxon>
    </lineage>
</organism>
<keyword evidence="2" id="KW-0659">Purine metabolism</keyword>
<dbReference type="Gene3D" id="2.60.120.480">
    <property type="entry name" value="Ureidoglycolate hydrolase"/>
    <property type="match status" value="1"/>
</dbReference>
<dbReference type="OrthoDB" id="10266039at2759"/>
<dbReference type="SUPFAM" id="SSF51182">
    <property type="entry name" value="RmlC-like cupins"/>
    <property type="match status" value="1"/>
</dbReference>
<evidence type="ECO:0000256" key="3">
    <source>
        <dbReference type="ARBA" id="ARBA00023239"/>
    </source>
</evidence>
<dbReference type="Proteomes" id="UP000769528">
    <property type="component" value="Unassembled WGS sequence"/>
</dbReference>
<protein>
    <submittedName>
        <fullName evidence="5">Uncharacterized protein</fullName>
    </submittedName>
</protein>
<sequence length="139" mass="15480">MVLKTFDVNDSFPIKVQPLTPESFAKFGDIISAKHQIQDSSNNSSSANYGTAIKIHKVSRITNNFNNAPSNIKPTANFNIFRCSPPNHLITRDHHNSSLNYLSKVLERHPYSSQTFLPMGVDKSKDAYVVICAQEGEGK</sequence>
<keyword evidence="3" id="KW-0456">Lyase</keyword>
<reference evidence="5" key="2">
    <citation type="submission" date="2021-01" db="EMBL/GenBank/DDBJ databases">
        <authorList>
            <person name="Schikora-Tamarit M.A."/>
        </authorList>
    </citation>
    <scope>NUCLEOTIDE SEQUENCE</scope>
    <source>
        <strain evidence="5">CBS6341</strain>
    </source>
</reference>
<dbReference type="PANTHER" id="PTHR21221">
    <property type="entry name" value="UREIDOGLYCOLATE HYDROLASE"/>
    <property type="match status" value="1"/>
</dbReference>
<evidence type="ECO:0000256" key="2">
    <source>
        <dbReference type="ARBA" id="ARBA00022631"/>
    </source>
</evidence>
<comment type="subunit">
    <text evidence="1">Homodimer.</text>
</comment>
<dbReference type="Pfam" id="PF04115">
    <property type="entry name" value="Ureidogly_lyase"/>
    <property type="match status" value="1"/>
</dbReference>
<dbReference type="GO" id="GO:0004848">
    <property type="term" value="F:ureidoglycolate hydrolase activity"/>
    <property type="evidence" value="ECO:0007669"/>
    <property type="project" value="InterPro"/>
</dbReference>
<dbReference type="PANTHER" id="PTHR21221:SF1">
    <property type="entry name" value="UREIDOGLYCOLATE LYASE"/>
    <property type="match status" value="1"/>
</dbReference>
<keyword evidence="6" id="KW-1185">Reference proteome</keyword>
<proteinExistence type="predicted"/>
<dbReference type="InterPro" id="IPR007247">
    <property type="entry name" value="Ureidogly_lyase"/>
</dbReference>
<gene>
    <name evidence="5" type="ORF">WICMUC_003153</name>
</gene>
<dbReference type="GO" id="GO:0050385">
    <property type="term" value="F:ureidoglycolate lyase activity"/>
    <property type="evidence" value="ECO:0007669"/>
    <property type="project" value="UniProtKB-EC"/>
</dbReference>
<comment type="catalytic activity">
    <reaction evidence="4">
        <text>(S)-ureidoglycolate = urea + glyoxylate</text>
        <dbReference type="Rhea" id="RHEA:11304"/>
        <dbReference type="ChEBI" id="CHEBI:16199"/>
        <dbReference type="ChEBI" id="CHEBI:36655"/>
        <dbReference type="ChEBI" id="CHEBI:57296"/>
        <dbReference type="EC" id="4.3.2.3"/>
    </reaction>
</comment>
<evidence type="ECO:0000256" key="4">
    <source>
        <dbReference type="ARBA" id="ARBA00047684"/>
    </source>
</evidence>
<comment type="caution">
    <text evidence="5">The sequence shown here is derived from an EMBL/GenBank/DDBJ whole genome shotgun (WGS) entry which is preliminary data.</text>
</comment>
<dbReference type="EMBL" id="JAEUBF010000845">
    <property type="protein sequence ID" value="KAH3674607.1"/>
    <property type="molecule type" value="Genomic_DNA"/>
</dbReference>
<name>A0A9P8PNA6_9ASCO</name>
<evidence type="ECO:0000256" key="1">
    <source>
        <dbReference type="ARBA" id="ARBA00011738"/>
    </source>
</evidence>